<keyword evidence="1" id="KW-0175">Coiled coil</keyword>
<dbReference type="RefSeq" id="WP_186842331.1">
    <property type="nucleotide sequence ID" value="NZ_WJBC01000010.1"/>
</dbReference>
<reference evidence="4 5" key="1">
    <citation type="journal article" date="2020" name="mSystems">
        <title>Defining Genomic and Predicted Metabolic Features of the Acetobacterium Genus.</title>
        <authorList>
            <person name="Ross D.E."/>
            <person name="Marshall C.W."/>
            <person name="Gulliver D."/>
            <person name="May H.D."/>
            <person name="Norman R.S."/>
        </authorList>
    </citation>
    <scope>NUCLEOTIDE SEQUENCE [LARGE SCALE GENOMIC DNA]</scope>
    <source>
        <strain evidence="4 5">DSM 8238</strain>
    </source>
</reference>
<keyword evidence="3" id="KW-1133">Transmembrane helix</keyword>
<evidence type="ECO:0008006" key="6">
    <source>
        <dbReference type="Google" id="ProtNLM"/>
    </source>
</evidence>
<feature type="compositionally biased region" description="Low complexity" evidence="2">
    <location>
        <begin position="188"/>
        <end position="198"/>
    </location>
</feature>
<evidence type="ECO:0000256" key="2">
    <source>
        <dbReference type="SAM" id="MobiDB-lite"/>
    </source>
</evidence>
<protein>
    <recommendedName>
        <fullName evidence="6">PilX N-terminal</fullName>
    </recommendedName>
</protein>
<accession>A0ABR6WVP6</accession>
<keyword evidence="3" id="KW-0812">Transmembrane</keyword>
<evidence type="ECO:0000256" key="3">
    <source>
        <dbReference type="SAM" id="Phobius"/>
    </source>
</evidence>
<evidence type="ECO:0000313" key="4">
    <source>
        <dbReference type="EMBL" id="MBC3804445.1"/>
    </source>
</evidence>
<feature type="transmembrane region" description="Helical" evidence="3">
    <location>
        <begin position="16"/>
        <end position="38"/>
    </location>
</feature>
<keyword evidence="3" id="KW-0472">Membrane</keyword>
<gene>
    <name evidence="4" type="ORF">GH808_08370</name>
</gene>
<feature type="coiled-coil region" evidence="1">
    <location>
        <begin position="66"/>
        <end position="93"/>
    </location>
</feature>
<feature type="region of interest" description="Disordered" evidence="2">
    <location>
        <begin position="188"/>
        <end position="209"/>
    </location>
</feature>
<organism evidence="4 5">
    <name type="scientific">Acetobacterium fimetarium</name>
    <dbReference type="NCBI Taxonomy" id="52691"/>
    <lineage>
        <taxon>Bacteria</taxon>
        <taxon>Bacillati</taxon>
        <taxon>Bacillota</taxon>
        <taxon>Clostridia</taxon>
        <taxon>Eubacteriales</taxon>
        <taxon>Eubacteriaceae</taxon>
        <taxon>Acetobacterium</taxon>
    </lineage>
</organism>
<proteinExistence type="predicted"/>
<evidence type="ECO:0000313" key="5">
    <source>
        <dbReference type="Proteomes" id="UP000603234"/>
    </source>
</evidence>
<name>A0ABR6WVP6_9FIRM</name>
<dbReference type="EMBL" id="WJBC01000010">
    <property type="protein sequence ID" value="MBC3804445.1"/>
    <property type="molecule type" value="Genomic_DNA"/>
</dbReference>
<evidence type="ECO:0000256" key="1">
    <source>
        <dbReference type="SAM" id="Coils"/>
    </source>
</evidence>
<comment type="caution">
    <text evidence="4">The sequence shown here is derived from an EMBL/GenBank/DDBJ whole genome shotgun (WGS) entry which is preliminary data.</text>
</comment>
<sequence length="788" mass="86774">MQHKIIRKLKSEEGSSLAFVIIIGVVILMLVASIMAIANSDFTFTQQSLESRQAYIDAKSVIEYGKIEIRNRKSELEIKNNELKALYDEYSRIVKTPDQSTEDINKKIADKIKEIDDYMKSPFYIGCVDKNNVSDTLKTIDSESDAIGILSVESKNNGTGTSYTYKIDTKNLRRNLDYEVNFDYLQSSKTETSSSGGSIDIPDPPSKPTYDNNPIIGISGNIYKNPDDSTLNNTVSGYFTGLNNNQPQNEENKILTLNYPSNDLNICNGFTWVNGRTLKLTGQNICVTNQFATSEVDSDDPISYFNMTAVGKVQTTTNQTKPGEIYFVKKYTQLNHGKNTLTANGGDVIFKDGLVIGDKGTTVINCENLFIEGDITLRNTSALYINAKNVIISGNVTIEGSQSKIYTNCENIWVGNDSKTNGKINISNSNSLIDVNNGFLAAYSSNGWSDDTTHYNLNYFSCGNVSLDSGSTLCIKGSNDRNQMKLGNITTKSSGAELKFLNVNYLSSGDMHLEYQTKLTVTGISDKTSQMVSGVIRGPGDQNDENYFKSEEYHALTVRITNFAAVTCKSMSLDGNSTLVLNSAVVKITNYLSLSRMTNPIEITTQYLDVTGKTYIGNIQDTWPNGSKIEGIVKINAIQNKLNIRFNGGYEQCNSTVDINNAQLVMFEGDELKLDDADADLYVQSDNINLDSTSNYVAKVSLFRYENNTSQTNVFIKSDIQTGTHEGGVLKAGNYTSGENKTQGTLMHKYFTAYKGSSLPVWPAAPGSGTSVVVNPGSIGNIKLEKYY</sequence>
<keyword evidence="5" id="KW-1185">Reference proteome</keyword>
<dbReference type="Proteomes" id="UP000603234">
    <property type="component" value="Unassembled WGS sequence"/>
</dbReference>